<feature type="transmembrane region" description="Helical" evidence="2">
    <location>
        <begin position="423"/>
        <end position="445"/>
    </location>
</feature>
<keyword evidence="2" id="KW-0472">Membrane</keyword>
<dbReference type="Gene3D" id="3.40.50.300">
    <property type="entry name" value="P-loop containing nucleotide triphosphate hydrolases"/>
    <property type="match status" value="1"/>
</dbReference>
<keyword evidence="2" id="KW-1133">Transmembrane helix</keyword>
<name>A0ABT8CDU7_9VIBR</name>
<gene>
    <name evidence="4" type="ORF">QWY96_01395</name>
</gene>
<organism evidence="4 5">
    <name type="scientific">Vibrio artabrorum</name>
    <dbReference type="NCBI Taxonomy" id="446374"/>
    <lineage>
        <taxon>Bacteria</taxon>
        <taxon>Pseudomonadati</taxon>
        <taxon>Pseudomonadota</taxon>
        <taxon>Gammaproteobacteria</taxon>
        <taxon>Vibrionales</taxon>
        <taxon>Vibrionaceae</taxon>
        <taxon>Vibrio</taxon>
    </lineage>
</organism>
<dbReference type="InterPro" id="IPR027417">
    <property type="entry name" value="P-loop_NTPase"/>
</dbReference>
<dbReference type="Pfam" id="PF13807">
    <property type="entry name" value="GNVR"/>
    <property type="match status" value="1"/>
</dbReference>
<keyword evidence="5" id="KW-1185">Reference proteome</keyword>
<sequence length="738" mass="82260">MIKHGKSLESNVNFTPLLTALKNHGLKLLLVTAVVTGLSLPVIWSMTDKYVSTATVLIKAQSDNVSPIDPIENYDSARSQYYETQFSLMQSRVVLVKAVEAMALQKNEQFNGAMLADNGDWTLSRELRINHAVKELQRHLTFTLVRLTQLVYVSYESASPQQASMIANGVAKAFIDYTVEQKIARTQQAKLWNQQQLDVLKKQIRQQKQEIDAFLQREGLLTFRGVDGFQTEELVIITNKLADAKERRLASQANYELVNKYMKDHNTDLSSMPDFSSHPQLQDLRIALIQATRKLSELTRRYGPKHIKVIEANAEIKVIQKQTAQLLNELSQGLQQKYQADLIKENHYKSLLALHKKDFSALASKREHYDGLMADLTQKQSLYEQLYLRTTEHALNTTYREQDARIYDPAVVSDRPAKPNKPLLVVMVSIMTMIIGALIIIIRAATKQTIATLAQLEEKFGLIPLTDMPVFTGEPMSTWALGKQIFSNQYANEIGNGAYTALSLARPKSQCVGVVSSYRKEGATTTALLLAAAVSEVKSTLLLDLDYRGDGEFTKDIIADSDTIESGDQEEVAGFSQLVLNQLGSIQTGTENSASLSHGPSSLDIDQIIQPLSSGLSYLAPGILAESPLTFFSRPECESALRALRQRFDTVIIKLPALNDSKDTQLLLRFLDSLIVVVKSEKHTASEIKQQLNKLSPLLNEPAFGVLNQVSDDRIVGEESLRFIAQGSMDILKLDEAS</sequence>
<accession>A0ABT8CDU7</accession>
<keyword evidence="2" id="KW-0812">Transmembrane</keyword>
<evidence type="ECO:0000313" key="5">
    <source>
        <dbReference type="Proteomes" id="UP001223712"/>
    </source>
</evidence>
<dbReference type="InterPro" id="IPR050445">
    <property type="entry name" value="Bact_polysacc_biosynth/exp"/>
</dbReference>
<keyword evidence="1" id="KW-0175">Coiled coil</keyword>
<evidence type="ECO:0000259" key="3">
    <source>
        <dbReference type="Pfam" id="PF13807"/>
    </source>
</evidence>
<evidence type="ECO:0000256" key="2">
    <source>
        <dbReference type="SAM" id="Phobius"/>
    </source>
</evidence>
<dbReference type="InterPro" id="IPR032807">
    <property type="entry name" value="GNVR"/>
</dbReference>
<protein>
    <submittedName>
        <fullName evidence="4">Exopolysaccharide transport family protein</fullName>
    </submittedName>
</protein>
<evidence type="ECO:0000256" key="1">
    <source>
        <dbReference type="SAM" id="Coils"/>
    </source>
</evidence>
<evidence type="ECO:0000313" key="4">
    <source>
        <dbReference type="EMBL" id="MDN3699908.1"/>
    </source>
</evidence>
<reference evidence="5" key="1">
    <citation type="journal article" date="2019" name="Int. J. Syst. Evol. Microbiol.">
        <title>The Global Catalogue of Microorganisms (GCM) 10K type strain sequencing project: providing services to taxonomists for standard genome sequencing and annotation.</title>
        <authorList>
            <consortium name="The Broad Institute Genomics Platform"/>
            <consortium name="The Broad Institute Genome Sequencing Center for Infectious Disease"/>
            <person name="Wu L."/>
            <person name="Ma J."/>
        </authorList>
    </citation>
    <scope>NUCLEOTIDE SEQUENCE [LARGE SCALE GENOMIC DNA]</scope>
    <source>
        <strain evidence="5">CECT 7226</strain>
    </source>
</reference>
<dbReference type="PANTHER" id="PTHR32309">
    <property type="entry name" value="TYROSINE-PROTEIN KINASE"/>
    <property type="match status" value="1"/>
</dbReference>
<comment type="caution">
    <text evidence="4">The sequence shown here is derived from an EMBL/GenBank/DDBJ whole genome shotgun (WGS) entry which is preliminary data.</text>
</comment>
<feature type="coiled-coil region" evidence="1">
    <location>
        <begin position="281"/>
        <end position="329"/>
    </location>
</feature>
<dbReference type="RefSeq" id="WP_261839268.1">
    <property type="nucleotide sequence ID" value="NZ_AP025458.1"/>
</dbReference>
<dbReference type="EMBL" id="JAUFQY010000001">
    <property type="protein sequence ID" value="MDN3699908.1"/>
    <property type="molecule type" value="Genomic_DNA"/>
</dbReference>
<feature type="domain" description="Tyrosine-protein kinase G-rich" evidence="3">
    <location>
        <begin position="372"/>
        <end position="445"/>
    </location>
</feature>
<dbReference type="PANTHER" id="PTHR32309:SF13">
    <property type="entry name" value="FERRIC ENTEROBACTIN TRANSPORT PROTEIN FEPE"/>
    <property type="match status" value="1"/>
</dbReference>
<dbReference type="SUPFAM" id="SSF52540">
    <property type="entry name" value="P-loop containing nucleoside triphosphate hydrolases"/>
    <property type="match status" value="1"/>
</dbReference>
<proteinExistence type="predicted"/>
<dbReference type="Proteomes" id="UP001223712">
    <property type="component" value="Unassembled WGS sequence"/>
</dbReference>